<keyword evidence="5" id="KW-0472">Membrane</keyword>
<name>A0AAV7N4M5_PLEWA</name>
<keyword evidence="7" id="KW-0325">Glycoprotein</keyword>
<organism evidence="9 10">
    <name type="scientific">Pleurodeles waltl</name>
    <name type="common">Iberian ribbed newt</name>
    <dbReference type="NCBI Taxonomy" id="8319"/>
    <lineage>
        <taxon>Eukaryota</taxon>
        <taxon>Metazoa</taxon>
        <taxon>Chordata</taxon>
        <taxon>Craniata</taxon>
        <taxon>Vertebrata</taxon>
        <taxon>Euteleostomi</taxon>
        <taxon>Amphibia</taxon>
        <taxon>Batrachia</taxon>
        <taxon>Caudata</taxon>
        <taxon>Salamandroidea</taxon>
        <taxon>Salamandridae</taxon>
        <taxon>Pleurodelinae</taxon>
        <taxon>Pleurodeles</taxon>
    </lineage>
</organism>
<feature type="non-terminal residue" evidence="9">
    <location>
        <position position="1"/>
    </location>
</feature>
<protein>
    <recommendedName>
        <fullName evidence="11">Ig-like domain-containing protein</fullName>
    </recommendedName>
</protein>
<evidence type="ECO:0000256" key="5">
    <source>
        <dbReference type="ARBA" id="ARBA00023136"/>
    </source>
</evidence>
<dbReference type="InterPro" id="IPR036179">
    <property type="entry name" value="Ig-like_dom_sf"/>
</dbReference>
<evidence type="ECO:0000256" key="8">
    <source>
        <dbReference type="ARBA" id="ARBA00023288"/>
    </source>
</evidence>
<evidence type="ECO:0000256" key="7">
    <source>
        <dbReference type="ARBA" id="ARBA00023180"/>
    </source>
</evidence>
<evidence type="ECO:0000256" key="4">
    <source>
        <dbReference type="ARBA" id="ARBA00022889"/>
    </source>
</evidence>
<evidence type="ECO:0008006" key="11">
    <source>
        <dbReference type="Google" id="ProtNLM"/>
    </source>
</evidence>
<gene>
    <name evidence="9" type="ORF">NDU88_007780</name>
</gene>
<evidence type="ECO:0000256" key="6">
    <source>
        <dbReference type="ARBA" id="ARBA00023157"/>
    </source>
</evidence>
<evidence type="ECO:0000313" key="10">
    <source>
        <dbReference type="Proteomes" id="UP001066276"/>
    </source>
</evidence>
<reference evidence="9" key="1">
    <citation type="journal article" date="2022" name="bioRxiv">
        <title>Sequencing and chromosome-scale assembly of the giantPleurodeles waltlgenome.</title>
        <authorList>
            <person name="Brown T."/>
            <person name="Elewa A."/>
            <person name="Iarovenko S."/>
            <person name="Subramanian E."/>
            <person name="Araus A.J."/>
            <person name="Petzold A."/>
            <person name="Susuki M."/>
            <person name="Suzuki K.-i.T."/>
            <person name="Hayashi T."/>
            <person name="Toyoda A."/>
            <person name="Oliveira C."/>
            <person name="Osipova E."/>
            <person name="Leigh N.D."/>
            <person name="Simon A."/>
            <person name="Yun M.H."/>
        </authorList>
    </citation>
    <scope>NUCLEOTIDE SEQUENCE</scope>
    <source>
        <strain evidence="9">20211129_DDA</strain>
        <tissue evidence="9">Liver</tissue>
    </source>
</reference>
<proteinExistence type="predicted"/>
<evidence type="ECO:0000256" key="2">
    <source>
        <dbReference type="ARBA" id="ARBA00022475"/>
    </source>
</evidence>
<dbReference type="InterPro" id="IPR013783">
    <property type="entry name" value="Ig-like_fold"/>
</dbReference>
<sequence length="131" mass="14642">AVLTGVFGAYLAVGRRGAQRQGQEGFVIRPPWCPRSSWDVLRWRLNGSDIDLRMDYRYSSFGGSLVVMNPKKNWDAGIYQCLAINSHGAILSREARLQFAYLENFKTKTRSTVSVREGQGVVLLCGPPPHV</sequence>
<dbReference type="SUPFAM" id="SSF48726">
    <property type="entry name" value="Immunoglobulin"/>
    <property type="match status" value="1"/>
</dbReference>
<comment type="subcellular location">
    <subcellularLocation>
        <location evidence="1">Cell membrane</location>
    </subcellularLocation>
</comment>
<comment type="caution">
    <text evidence="9">The sequence shown here is derived from an EMBL/GenBank/DDBJ whole genome shotgun (WGS) entry which is preliminary data.</text>
</comment>
<keyword evidence="2" id="KW-1003">Cell membrane</keyword>
<accession>A0AAV7N4M5</accession>
<dbReference type="GO" id="GO:0098632">
    <property type="term" value="F:cell-cell adhesion mediator activity"/>
    <property type="evidence" value="ECO:0007669"/>
    <property type="project" value="TreeGrafter"/>
</dbReference>
<dbReference type="FunFam" id="2.60.40.10:FF:000064">
    <property type="entry name" value="Contactin 1"/>
    <property type="match status" value="1"/>
</dbReference>
<dbReference type="GO" id="GO:0030424">
    <property type="term" value="C:axon"/>
    <property type="evidence" value="ECO:0007669"/>
    <property type="project" value="TreeGrafter"/>
</dbReference>
<keyword evidence="6" id="KW-1015">Disulfide bond</keyword>
<dbReference type="EMBL" id="JANPWB010000013">
    <property type="protein sequence ID" value="KAJ1110429.1"/>
    <property type="molecule type" value="Genomic_DNA"/>
</dbReference>
<dbReference type="AlphaFoldDB" id="A0AAV7N4M5"/>
<keyword evidence="10" id="KW-1185">Reference proteome</keyword>
<keyword evidence="4" id="KW-0130">Cell adhesion</keyword>
<evidence type="ECO:0000256" key="1">
    <source>
        <dbReference type="ARBA" id="ARBA00004236"/>
    </source>
</evidence>
<dbReference type="Gene3D" id="2.60.40.10">
    <property type="entry name" value="Immunoglobulins"/>
    <property type="match status" value="1"/>
</dbReference>
<dbReference type="GO" id="GO:0007411">
    <property type="term" value="P:axon guidance"/>
    <property type="evidence" value="ECO:0007669"/>
    <property type="project" value="TreeGrafter"/>
</dbReference>
<dbReference type="GO" id="GO:0005886">
    <property type="term" value="C:plasma membrane"/>
    <property type="evidence" value="ECO:0007669"/>
    <property type="project" value="UniProtKB-SubCell"/>
</dbReference>
<dbReference type="Proteomes" id="UP001066276">
    <property type="component" value="Chromosome 9"/>
</dbReference>
<dbReference type="PANTHER" id="PTHR44170:SF18">
    <property type="entry name" value="CONTACTIN 3B-RELATED"/>
    <property type="match status" value="1"/>
</dbReference>
<feature type="non-terminal residue" evidence="9">
    <location>
        <position position="131"/>
    </location>
</feature>
<dbReference type="GO" id="GO:0007420">
    <property type="term" value="P:brain development"/>
    <property type="evidence" value="ECO:0007669"/>
    <property type="project" value="TreeGrafter"/>
</dbReference>
<evidence type="ECO:0000256" key="3">
    <source>
        <dbReference type="ARBA" id="ARBA00022729"/>
    </source>
</evidence>
<keyword evidence="8" id="KW-0449">Lipoprotein</keyword>
<evidence type="ECO:0000313" key="9">
    <source>
        <dbReference type="EMBL" id="KAJ1110429.1"/>
    </source>
</evidence>
<keyword evidence="3" id="KW-0732">Signal</keyword>
<dbReference type="PANTHER" id="PTHR44170">
    <property type="entry name" value="PROTEIN SIDEKICK"/>
    <property type="match status" value="1"/>
</dbReference>